<evidence type="ECO:0000313" key="3">
    <source>
        <dbReference type="Proteomes" id="UP000781932"/>
    </source>
</evidence>
<sequence>MFQDGKTMSDMRETLGKDGFFVTKHQLEYILKKWGVRKRVPKTFGDATWKYIGYHLQSGSRRGRKTQVIVSGEIQNPDKVSRETRRYQPPSLASRWMHWIIHYGACYPQDVQLVSFGLAAKADINWCGEDGRTPLQAALNMRGGSMHSQVNDDCLVVVRMLLCSGASLKGGEAVQATLLGEWRLAEEIIFCDRIGVAQSLLVPTISPPELEDVEEYPERNHVHPLTNDGMSMLEAAILSGCNETLKNVMARTPAVYDAGSLCAAVLSTSSTATKLIKVLLNRRPKEVEPSYLEGLAIGIAAFYEKQEVLDLLLDAFEAPTLAAFPVDPTGWKDTWSSEDEVEFVDTEGPGSEHEVVDEPTEQDDEEDSVSCLREEEAPHATERGDDLLEPALDERRTLSQSPRDALFTDAMTSANEGLYAENSRRRELEWGIAEETAVNSTSYIDERITFNNLPFTNEGFTFNNPPLTNEGVADPGIIFNNLPFINEGFTYNNPLFNNQGVADLELTDWEPTDWEPDRN</sequence>
<dbReference type="AlphaFoldDB" id="A0A9P6LH10"/>
<name>A0A9P6LH10_9PEZI</name>
<comment type="caution">
    <text evidence="2">The sequence shown here is derived from an EMBL/GenBank/DDBJ whole genome shotgun (WGS) entry which is preliminary data.</text>
</comment>
<proteinExistence type="predicted"/>
<dbReference type="RefSeq" id="XP_038741606.1">
    <property type="nucleotide sequence ID" value="XM_038893196.1"/>
</dbReference>
<dbReference type="EMBL" id="JAATWM020000040">
    <property type="protein sequence ID" value="KAF9872145.1"/>
    <property type="molecule type" value="Genomic_DNA"/>
</dbReference>
<evidence type="ECO:0000256" key="1">
    <source>
        <dbReference type="SAM" id="MobiDB-lite"/>
    </source>
</evidence>
<evidence type="ECO:0000313" key="2">
    <source>
        <dbReference type="EMBL" id="KAF9872145.1"/>
    </source>
</evidence>
<keyword evidence="3" id="KW-1185">Reference proteome</keyword>
<protein>
    <recommendedName>
        <fullName evidence="4">Clr5 domain-containing protein</fullName>
    </recommendedName>
</protein>
<dbReference type="Gene3D" id="1.25.40.20">
    <property type="entry name" value="Ankyrin repeat-containing domain"/>
    <property type="match status" value="1"/>
</dbReference>
<dbReference type="GeneID" id="62166270"/>
<evidence type="ECO:0008006" key="4">
    <source>
        <dbReference type="Google" id="ProtNLM"/>
    </source>
</evidence>
<dbReference type="Proteomes" id="UP000781932">
    <property type="component" value="Unassembled WGS sequence"/>
</dbReference>
<dbReference type="InterPro" id="IPR036770">
    <property type="entry name" value="Ankyrin_rpt-contain_sf"/>
</dbReference>
<feature type="compositionally biased region" description="Basic and acidic residues" evidence="1">
    <location>
        <begin position="372"/>
        <end position="397"/>
    </location>
</feature>
<accession>A0A9P6LH10</accession>
<feature type="region of interest" description="Disordered" evidence="1">
    <location>
        <begin position="340"/>
        <end position="405"/>
    </location>
</feature>
<feature type="compositionally biased region" description="Acidic residues" evidence="1">
    <location>
        <begin position="357"/>
        <end position="368"/>
    </location>
</feature>
<dbReference type="OrthoDB" id="539213at2759"/>
<gene>
    <name evidence="2" type="ORF">CkaCkLH20_10482</name>
</gene>
<dbReference type="SUPFAM" id="SSF48403">
    <property type="entry name" value="Ankyrin repeat"/>
    <property type="match status" value="1"/>
</dbReference>
<reference evidence="2" key="1">
    <citation type="submission" date="2020-03" db="EMBL/GenBank/DDBJ databases">
        <authorList>
            <person name="He L."/>
        </authorList>
    </citation>
    <scope>NUCLEOTIDE SEQUENCE</scope>
    <source>
        <strain evidence="2">CkLH20</strain>
    </source>
</reference>
<organism evidence="2 3">
    <name type="scientific">Colletotrichum karsti</name>
    <dbReference type="NCBI Taxonomy" id="1095194"/>
    <lineage>
        <taxon>Eukaryota</taxon>
        <taxon>Fungi</taxon>
        <taxon>Dikarya</taxon>
        <taxon>Ascomycota</taxon>
        <taxon>Pezizomycotina</taxon>
        <taxon>Sordariomycetes</taxon>
        <taxon>Hypocreomycetidae</taxon>
        <taxon>Glomerellales</taxon>
        <taxon>Glomerellaceae</taxon>
        <taxon>Colletotrichum</taxon>
        <taxon>Colletotrichum boninense species complex</taxon>
    </lineage>
</organism>
<reference evidence="2" key="2">
    <citation type="submission" date="2020-11" db="EMBL/GenBank/DDBJ databases">
        <title>Whole genome sequencing of Colletotrichum sp.</title>
        <authorList>
            <person name="Li H."/>
        </authorList>
    </citation>
    <scope>NUCLEOTIDE SEQUENCE</scope>
    <source>
        <strain evidence="2">CkLH20</strain>
    </source>
</reference>